<keyword evidence="1" id="KW-1133">Transmembrane helix</keyword>
<dbReference type="AlphaFoldDB" id="A0A7N9DA17"/>
<dbReference type="GeneTree" id="ENSGT00940000161627"/>
<feature type="transmembrane region" description="Helical" evidence="1">
    <location>
        <begin position="46"/>
        <end position="69"/>
    </location>
</feature>
<reference evidence="2 3" key="1">
    <citation type="submission" date="2013-03" db="EMBL/GenBank/DDBJ databases">
        <authorList>
            <person name="Warren W."/>
            <person name="Wilson R.K."/>
        </authorList>
    </citation>
    <scope>NUCLEOTIDE SEQUENCE</scope>
</reference>
<accession>A0A7N9DA17</accession>
<keyword evidence="1" id="KW-0472">Membrane</keyword>
<evidence type="ECO:0000313" key="3">
    <source>
        <dbReference type="Proteomes" id="UP000233100"/>
    </source>
</evidence>
<name>A0A7N9DA17_MACFA</name>
<dbReference type="PANTHER" id="PTHR46254">
    <property type="entry name" value="PROTEIN GVQW1-RELATED"/>
    <property type="match status" value="1"/>
</dbReference>
<evidence type="ECO:0000256" key="1">
    <source>
        <dbReference type="SAM" id="Phobius"/>
    </source>
</evidence>
<evidence type="ECO:0000313" key="2">
    <source>
        <dbReference type="Ensembl" id="ENSMFAP00000061033.1"/>
    </source>
</evidence>
<reference evidence="2" key="3">
    <citation type="submission" date="2025-09" db="UniProtKB">
        <authorList>
            <consortium name="Ensembl"/>
        </authorList>
    </citation>
    <scope>IDENTIFICATION</scope>
</reference>
<dbReference type="Proteomes" id="UP000233100">
    <property type="component" value="Chromosome 1"/>
</dbReference>
<organism evidence="2 3">
    <name type="scientific">Macaca fascicularis</name>
    <name type="common">Crab-eating macaque</name>
    <name type="synonym">Cynomolgus monkey</name>
    <dbReference type="NCBI Taxonomy" id="9541"/>
    <lineage>
        <taxon>Eukaryota</taxon>
        <taxon>Metazoa</taxon>
        <taxon>Chordata</taxon>
        <taxon>Craniata</taxon>
        <taxon>Vertebrata</taxon>
        <taxon>Euteleostomi</taxon>
        <taxon>Mammalia</taxon>
        <taxon>Eutheria</taxon>
        <taxon>Euarchontoglires</taxon>
        <taxon>Primates</taxon>
        <taxon>Haplorrhini</taxon>
        <taxon>Catarrhini</taxon>
        <taxon>Cercopithecidae</taxon>
        <taxon>Cercopithecinae</taxon>
        <taxon>Macaca</taxon>
    </lineage>
</organism>
<keyword evidence="1" id="KW-0812">Transmembrane</keyword>
<keyword evidence="3" id="KW-1185">Reference proteome</keyword>
<reference evidence="2" key="2">
    <citation type="submission" date="2025-08" db="UniProtKB">
        <authorList>
            <consortium name="Ensembl"/>
        </authorList>
    </citation>
    <scope>IDENTIFICATION</scope>
</reference>
<sequence>MRILPSCCQPGIIWVHLCSKGVVLCGPCSWKGWISLHFLQTLSFDFFLSFFFFSFFFLDRVSLCCLAGLQWHDLSSLQPPPPGFKQSSHLSLPNSWDYRHLPPYLTNFIFSRDGVSPCWLGWS</sequence>
<proteinExistence type="predicted"/>
<dbReference type="Ensembl" id="ENSMFAT00000098974.1">
    <property type="protein sequence ID" value="ENSMFAP00000061033.1"/>
    <property type="gene ID" value="ENSMFAG00000061915.1"/>
</dbReference>
<protein>
    <submittedName>
        <fullName evidence="2">Uncharacterized protein</fullName>
    </submittedName>
</protein>